<sequence length="376" mass="43621">MIKKLLSFFTSFLLFSVLFGKEVIPVTETSIVLDLEQSKELFFSFAEGDEIVFSMQMVKGKNIKSVEIVELPSNVILSEFKAEDFTRKIKVKNKGVYMFKLYSSSLTRRVCKIKIDRVPESEKTQNFNTNWKWEVKRDTTYTTYQEDSLVGYKTIKYQENVRELINTTQEEIMLFEKSQKVHSYSNGNPSRTYLQVDLPLLKNSDLLEENLIAWSYWIGVDQEGQEAYKENLRFISKLASQASGTYFQNPLAAIAVGAASELIIPKTGEDVQYYFIKDLPNLQNFLKGEQFYLFDQGKGRAAYGRNDRIKQGTFYIGLHNDNFSQGIEVEVKVLVVKEIKAYQNKVYNKEKEEPQYVTVYKTKMDIVENNIRVPVE</sequence>
<dbReference type="KEGG" id="fbm:MQE35_08635"/>
<dbReference type="EMBL" id="CP094358">
    <property type="protein sequence ID" value="UOB19350.1"/>
    <property type="molecule type" value="Genomic_DNA"/>
</dbReference>
<evidence type="ECO:0000313" key="2">
    <source>
        <dbReference type="Proteomes" id="UP000831290"/>
    </source>
</evidence>
<organism evidence="1 2">
    <name type="scientific">Abyssalbus ytuae</name>
    <dbReference type="NCBI Taxonomy" id="2926907"/>
    <lineage>
        <taxon>Bacteria</taxon>
        <taxon>Pseudomonadati</taxon>
        <taxon>Bacteroidota</taxon>
        <taxon>Flavobacteriia</taxon>
        <taxon>Flavobacteriales</taxon>
        <taxon>Flavobacteriaceae</taxon>
        <taxon>Abyssalbus</taxon>
    </lineage>
</organism>
<name>A0A9E6ZRR3_9FLAO</name>
<protein>
    <submittedName>
        <fullName evidence="1">Uncharacterized protein</fullName>
    </submittedName>
</protein>
<keyword evidence="2" id="KW-1185">Reference proteome</keyword>
<dbReference type="RefSeq" id="WP_255845966.1">
    <property type="nucleotide sequence ID" value="NZ_CP094358.1"/>
</dbReference>
<reference evidence="1" key="1">
    <citation type="submission" date="2022-03" db="EMBL/GenBank/DDBJ databases">
        <title>Description of Abyssus ytuae gen. nov., sp. nov., a novel member of the family Flavobacteriaceae isolated from the sediment of Mariana Trench.</title>
        <authorList>
            <person name="Zhang J."/>
            <person name="Xu X."/>
        </authorList>
    </citation>
    <scope>NUCLEOTIDE SEQUENCE</scope>
    <source>
        <strain evidence="1">MT3330</strain>
    </source>
</reference>
<accession>A0A9E6ZRR3</accession>
<proteinExistence type="predicted"/>
<gene>
    <name evidence="1" type="ORF">MQE35_08635</name>
</gene>
<dbReference type="AlphaFoldDB" id="A0A9E6ZRR3"/>
<dbReference type="Proteomes" id="UP000831290">
    <property type="component" value="Chromosome"/>
</dbReference>
<evidence type="ECO:0000313" key="1">
    <source>
        <dbReference type="EMBL" id="UOB19350.1"/>
    </source>
</evidence>